<feature type="domain" description="Dynamin N-terminal" evidence="8">
    <location>
        <begin position="47"/>
        <end position="200"/>
    </location>
</feature>
<dbReference type="PANTHER" id="PTHR10465:SF0">
    <property type="entry name" value="SARCALUMENIN"/>
    <property type="match status" value="1"/>
</dbReference>
<dbReference type="EMBL" id="JAMDMH010000028">
    <property type="protein sequence ID" value="MCY9576505.1"/>
    <property type="molecule type" value="Genomic_DNA"/>
</dbReference>
<proteinExistence type="predicted"/>
<dbReference type="CDD" id="cd09912">
    <property type="entry name" value="DLP_2"/>
    <property type="match status" value="2"/>
</dbReference>
<accession>A0ABT4F4U9</accession>
<feature type="domain" description="Dynamin N-terminal" evidence="8">
    <location>
        <begin position="622"/>
        <end position="845"/>
    </location>
</feature>
<dbReference type="InterPro" id="IPR027094">
    <property type="entry name" value="Mitofusin_fam"/>
</dbReference>
<evidence type="ECO:0000256" key="1">
    <source>
        <dbReference type="ARBA" id="ARBA00004370"/>
    </source>
</evidence>
<dbReference type="RefSeq" id="WP_197226018.1">
    <property type="nucleotide sequence ID" value="NZ_JAMDMH010000028.1"/>
</dbReference>
<feature type="region of interest" description="Disordered" evidence="7">
    <location>
        <begin position="546"/>
        <end position="580"/>
    </location>
</feature>
<organism evidence="9 10">
    <name type="scientific">Bacillus xiamenensis</name>
    <dbReference type="NCBI Taxonomy" id="1178537"/>
    <lineage>
        <taxon>Bacteria</taxon>
        <taxon>Bacillati</taxon>
        <taxon>Bacillota</taxon>
        <taxon>Bacilli</taxon>
        <taxon>Bacillales</taxon>
        <taxon>Bacillaceae</taxon>
        <taxon>Bacillus</taxon>
    </lineage>
</organism>
<evidence type="ECO:0000256" key="6">
    <source>
        <dbReference type="SAM" id="Coils"/>
    </source>
</evidence>
<evidence type="ECO:0000259" key="8">
    <source>
        <dbReference type="Pfam" id="PF00350"/>
    </source>
</evidence>
<keyword evidence="10" id="KW-1185">Reference proteome</keyword>
<dbReference type="InterPro" id="IPR045063">
    <property type="entry name" value="Dynamin_N"/>
</dbReference>
<dbReference type="SUPFAM" id="SSF52540">
    <property type="entry name" value="P-loop containing nucleoside triphosphate hydrolases"/>
    <property type="match status" value="2"/>
</dbReference>
<sequence>MKDLSIRDSLVQTTGALYECLLKRDDHERAAKLASIMKKEAEEEVYIAFTGHYSAGKSSLVNYLLHDHILPTSPIPTSANLVVVRKGVSEVKLHTSDGRFAKMSGSYDKDAVQRFCKDGEQIEMVEISGNYKGLEEKVALIDTPGIDSTDHAHFLSAASILHQADALFYVVHYNHVHSEENIRFIRSIKEKVPNLYFIVNQVDRHNEQETTFEDYKKQVVEMLLREGIEEEHLYFTSVTDEAHPRNEMIRLVEKLQELQTLPKASLRAYTEQKIEHVLKEHIESLKEELNEEDLDTQLHEKRNEIKELEAKSRFIEKGAKQVEDEVSSEVENILKNANLTPFKMRELASDYIESKVPGFKVGLLFTKNKTEQEKQKRASDFLADVKKRMKAEVDWHIAELLKTEIKQHQLGEELLNQAMAFETPVEESLLEKVIHPGATFSNEYVLQYAKDAGEALKRQAKQKAMPLIEQMVEALKDQLMNEQGKQQDKWEKAKQELQMLEAFNEKNEQIRQDIQSIWDIWQNGTDEHIQDDWFYVKKHWMQHDQLKQNQAPSHAKDKESSQDDERTDRDQIRQSQHVTTAQSIEQFKQLSHILSPLDAIQSQRQSFEKRTERLQAKEFTLALFGAFSSGKSSFANALVGRKVLPSSPTPTTATINKLTRPTEDHPHESVKVVFKTEQDILEELDQILGFSITEEKGDTFKAKLERVLKKRQLEQDHCIIVEHFLKAHARFHDYIDNQTPLHVTLQELKPYVAEEAVSCVVKEVTVYLSTPLTDKGLTIVDTPGASSMNKRHTEIAFQYMKDADALLYLTYYQHSFSKADRSFLRKLGLVKDSFSMDKMFFIINAADLAKDQAELETVFDYVRNELTKEGIRHPNLHHVSSKEEIEGKEPSPYNQYAKLRKQLDYFIEEELTKDAIELLHFEANTLCATVDKLHATLHQSEDEKEAEKKNIETSYESILEKMNDVKRSKLVTESVKKDVHEQLYHIVQRLSLFANDMLKTAFYPGISQENFSQQLKKALEKALKEYEFEFVQEIKALDIRMESFIHQYFQEEWEKGMQAACAEDPYFSLSLSRPEEKNAELKQIEVEAELTPFEPLLKKQKSAKAFFEQNGKAAFIESVRDVLLELTTLWADKEKEELLSRYDKIVKTYTERYEQAALQQLNEQKRTFMTSLKTDAKKQAIIEQVYKQTIEWKNQLKTI</sequence>
<comment type="subcellular location">
    <subcellularLocation>
        <location evidence="1">Membrane</location>
    </subcellularLocation>
</comment>
<evidence type="ECO:0000313" key="10">
    <source>
        <dbReference type="Proteomes" id="UP001527057"/>
    </source>
</evidence>
<dbReference type="PANTHER" id="PTHR10465">
    <property type="entry name" value="TRANSMEMBRANE GTPASE FZO1"/>
    <property type="match status" value="1"/>
</dbReference>
<keyword evidence="6" id="KW-0175">Coiled coil</keyword>
<keyword evidence="3" id="KW-0378">Hydrolase</keyword>
<evidence type="ECO:0000256" key="7">
    <source>
        <dbReference type="SAM" id="MobiDB-lite"/>
    </source>
</evidence>
<dbReference type="InterPro" id="IPR027417">
    <property type="entry name" value="P-loop_NTPase"/>
</dbReference>
<feature type="coiled-coil region" evidence="6">
    <location>
        <begin position="282"/>
        <end position="325"/>
    </location>
</feature>
<gene>
    <name evidence="9" type="ORF">M5W27_11920</name>
</gene>
<reference evidence="9 10" key="1">
    <citation type="submission" date="2022-05" db="EMBL/GenBank/DDBJ databases">
        <title>Genome Sequencing of Bee-Associated Microbes.</title>
        <authorList>
            <person name="Dunlap C."/>
        </authorList>
    </citation>
    <scope>NUCLEOTIDE SEQUENCE [LARGE SCALE GENOMIC DNA]</scope>
    <source>
        <strain evidence="9 10">CBP-1093</strain>
    </source>
</reference>
<dbReference type="Pfam" id="PF00350">
    <property type="entry name" value="Dynamin_N"/>
    <property type="match status" value="2"/>
</dbReference>
<keyword evidence="2" id="KW-0547">Nucleotide-binding</keyword>
<evidence type="ECO:0000256" key="5">
    <source>
        <dbReference type="ARBA" id="ARBA00023136"/>
    </source>
</evidence>
<evidence type="ECO:0000256" key="4">
    <source>
        <dbReference type="ARBA" id="ARBA00023134"/>
    </source>
</evidence>
<dbReference type="Proteomes" id="UP001527057">
    <property type="component" value="Unassembled WGS sequence"/>
</dbReference>
<keyword evidence="5" id="KW-0472">Membrane</keyword>
<protein>
    <submittedName>
        <fullName evidence="9">Dynamin family protein</fullName>
    </submittedName>
</protein>
<evidence type="ECO:0000256" key="3">
    <source>
        <dbReference type="ARBA" id="ARBA00022801"/>
    </source>
</evidence>
<keyword evidence="4" id="KW-0342">GTP-binding</keyword>
<dbReference type="Gene3D" id="3.40.50.300">
    <property type="entry name" value="P-loop containing nucleotide triphosphate hydrolases"/>
    <property type="match status" value="2"/>
</dbReference>
<evidence type="ECO:0000313" key="9">
    <source>
        <dbReference type="EMBL" id="MCY9576505.1"/>
    </source>
</evidence>
<feature type="compositionally biased region" description="Basic and acidic residues" evidence="7">
    <location>
        <begin position="554"/>
        <end position="572"/>
    </location>
</feature>
<comment type="caution">
    <text evidence="9">The sequence shown here is derived from an EMBL/GenBank/DDBJ whole genome shotgun (WGS) entry which is preliminary data.</text>
</comment>
<evidence type="ECO:0000256" key="2">
    <source>
        <dbReference type="ARBA" id="ARBA00022741"/>
    </source>
</evidence>
<name>A0ABT4F4U9_9BACI</name>